<dbReference type="InterPro" id="IPR041628">
    <property type="entry name" value="ChlI/MoxR_AAA_lid"/>
</dbReference>
<name>A0A917Q3V3_9HYPH</name>
<feature type="compositionally biased region" description="Acidic residues" evidence="1">
    <location>
        <begin position="287"/>
        <end position="302"/>
    </location>
</feature>
<dbReference type="Gene3D" id="1.10.8.80">
    <property type="entry name" value="Magnesium chelatase subunit I, C-Terminal domain"/>
    <property type="match status" value="1"/>
</dbReference>
<sequence length="608" mass="63108">MNAEAPRSISDTWRAATRAAALVAIDPVGLGGASLRAGPGPVRERWLALLRHLLPEGTPIRRAPAGIDDDRLLGGLDLVATLAAGRPIVGRGILAEADGGIVVLAMAERLPGAVAGRLASVLDGRAVRLEREGLAATLETHLGIVALDEGREDDERPPEAVLDRLAFLIDLGDVSFRETGDPGLTPEAVAAARARLAGTSVSDAQLAALCGAAASVAIPSLRAPLLALRAARALAALDARADVSDEDVAEAFRLVLAPRARAFPPAEADVDEGEDGADEPPPPPDDPPPENDEPADETSEEPAQERPLTADELQNLVLEAAKAVLPEDLLAQLRSGLSGLKTSRVRGETTARAKAGVTGRPAGSRPGEPKRGARLDLVSTLRAAAPWQPLRKRSEPTGPGTPRVAVRREDFRVGVRKPTIRRTTIFAVDASGSSALNRLAEAKGAVELLLAQCYVRRDRVALVAFRDRAAELVLEPTRSLARAKRALAGLAGGGATPLARGIDAALACADAVRRKGEDPAIVLLTDGKTNIGRAGTPGREAAREDALAAAREARARGVVGLVVDISRAGQPLAQEIAAAMGARYLALPYADAERLSQAVSAALPPQGG</sequence>
<evidence type="ECO:0000313" key="4">
    <source>
        <dbReference type="Proteomes" id="UP000600449"/>
    </source>
</evidence>
<organism evidence="3 4">
    <name type="scientific">Salinarimonas ramus</name>
    <dbReference type="NCBI Taxonomy" id="690164"/>
    <lineage>
        <taxon>Bacteria</taxon>
        <taxon>Pseudomonadati</taxon>
        <taxon>Pseudomonadota</taxon>
        <taxon>Alphaproteobacteria</taxon>
        <taxon>Hyphomicrobiales</taxon>
        <taxon>Salinarimonadaceae</taxon>
        <taxon>Salinarimonas</taxon>
    </lineage>
</organism>
<keyword evidence="4" id="KW-1185">Reference proteome</keyword>
<dbReference type="SMART" id="SM00327">
    <property type="entry name" value="VWA"/>
    <property type="match status" value="1"/>
</dbReference>
<feature type="compositionally biased region" description="Acidic residues" evidence="1">
    <location>
        <begin position="268"/>
        <end position="278"/>
    </location>
</feature>
<protein>
    <submittedName>
        <fullName evidence="3">Mg-protoporphyrin IX chelatase</fullName>
    </submittedName>
</protein>
<evidence type="ECO:0000313" key="3">
    <source>
        <dbReference type="EMBL" id="GGK19365.1"/>
    </source>
</evidence>
<dbReference type="InterPro" id="IPR027417">
    <property type="entry name" value="P-loop_NTPase"/>
</dbReference>
<dbReference type="InterPro" id="IPR036465">
    <property type="entry name" value="vWFA_dom_sf"/>
</dbReference>
<evidence type="ECO:0000259" key="2">
    <source>
        <dbReference type="PROSITE" id="PS50234"/>
    </source>
</evidence>
<dbReference type="Proteomes" id="UP000600449">
    <property type="component" value="Unassembled WGS sequence"/>
</dbReference>
<feature type="region of interest" description="Disordered" evidence="1">
    <location>
        <begin position="344"/>
        <end position="372"/>
    </location>
</feature>
<dbReference type="PANTHER" id="PTHR43473:SF2">
    <property type="entry name" value="MAGNESIUM-CHELATASE SUBUNIT CHLD, CHLOROPLASTIC"/>
    <property type="match status" value="1"/>
</dbReference>
<gene>
    <name evidence="3" type="ORF">GCM10011322_02600</name>
</gene>
<dbReference type="NCBIfam" id="NF009943">
    <property type="entry name" value="PRK13406.1"/>
    <property type="match status" value="1"/>
</dbReference>
<dbReference type="PANTHER" id="PTHR43473">
    <property type="entry name" value="MAGNESIUM-CHELATASE SUBUNIT CHLD, CHLOROPLASTIC"/>
    <property type="match status" value="1"/>
</dbReference>
<reference evidence="3 4" key="1">
    <citation type="journal article" date="2014" name="Int. J. Syst. Evol. Microbiol.">
        <title>Complete genome sequence of Corynebacterium casei LMG S-19264T (=DSM 44701T), isolated from a smear-ripened cheese.</title>
        <authorList>
            <consortium name="US DOE Joint Genome Institute (JGI-PGF)"/>
            <person name="Walter F."/>
            <person name="Albersmeier A."/>
            <person name="Kalinowski J."/>
            <person name="Ruckert C."/>
        </authorList>
    </citation>
    <scope>NUCLEOTIDE SEQUENCE [LARGE SCALE GENOMIC DNA]</scope>
    <source>
        <strain evidence="3 4">CGMCC 1.9161</strain>
    </source>
</reference>
<accession>A0A917Q3V3</accession>
<dbReference type="EMBL" id="BMMF01000001">
    <property type="protein sequence ID" value="GGK19365.1"/>
    <property type="molecule type" value="Genomic_DNA"/>
</dbReference>
<proteinExistence type="predicted"/>
<dbReference type="RefSeq" id="WP_188908670.1">
    <property type="nucleotide sequence ID" value="NZ_BMMF01000001.1"/>
</dbReference>
<dbReference type="Pfam" id="PF17863">
    <property type="entry name" value="AAA_lid_2"/>
    <property type="match status" value="1"/>
</dbReference>
<dbReference type="Gene3D" id="3.40.50.300">
    <property type="entry name" value="P-loop containing nucleotide triphosphate hydrolases"/>
    <property type="match status" value="1"/>
</dbReference>
<dbReference type="Gene3D" id="3.40.50.410">
    <property type="entry name" value="von Willebrand factor, type A domain"/>
    <property type="match status" value="1"/>
</dbReference>
<dbReference type="InterPro" id="IPR002035">
    <property type="entry name" value="VWF_A"/>
</dbReference>
<evidence type="ECO:0000256" key="1">
    <source>
        <dbReference type="SAM" id="MobiDB-lite"/>
    </source>
</evidence>
<feature type="region of interest" description="Disordered" evidence="1">
    <location>
        <begin position="263"/>
        <end position="306"/>
    </location>
</feature>
<dbReference type="Pfam" id="PF13519">
    <property type="entry name" value="VWA_2"/>
    <property type="match status" value="1"/>
</dbReference>
<feature type="domain" description="VWFA" evidence="2">
    <location>
        <begin position="423"/>
        <end position="603"/>
    </location>
</feature>
<dbReference type="SUPFAM" id="SSF53300">
    <property type="entry name" value="vWA-like"/>
    <property type="match status" value="1"/>
</dbReference>
<dbReference type="AlphaFoldDB" id="A0A917Q3V3"/>
<dbReference type="PROSITE" id="PS50234">
    <property type="entry name" value="VWFA"/>
    <property type="match status" value="1"/>
</dbReference>
<dbReference type="SUPFAM" id="SSF52540">
    <property type="entry name" value="P-loop containing nucleoside triphosphate hydrolases"/>
    <property type="match status" value="1"/>
</dbReference>
<comment type="caution">
    <text evidence="3">The sequence shown here is derived from an EMBL/GenBank/DDBJ whole genome shotgun (WGS) entry which is preliminary data.</text>
</comment>